<dbReference type="Pfam" id="PF00196">
    <property type="entry name" value="GerE"/>
    <property type="match status" value="1"/>
</dbReference>
<feature type="transmembrane region" description="Helical" evidence="5">
    <location>
        <begin position="260"/>
        <end position="280"/>
    </location>
</feature>
<feature type="transmembrane region" description="Helical" evidence="5">
    <location>
        <begin position="134"/>
        <end position="152"/>
    </location>
</feature>
<dbReference type="PRINTS" id="PR00038">
    <property type="entry name" value="HTHLUXR"/>
</dbReference>
<dbReference type="PROSITE" id="PS50043">
    <property type="entry name" value="HTH_LUXR_2"/>
    <property type="match status" value="1"/>
</dbReference>
<accession>A0AAV5B0Q2</accession>
<proteinExistence type="predicted"/>
<dbReference type="AlphaFoldDB" id="A0AAV5B0Q2"/>
<dbReference type="GO" id="GO:0003677">
    <property type="term" value="F:DNA binding"/>
    <property type="evidence" value="ECO:0007669"/>
    <property type="project" value="UniProtKB-KW"/>
</dbReference>
<dbReference type="SUPFAM" id="SSF46894">
    <property type="entry name" value="C-terminal effector domain of the bipartite response regulators"/>
    <property type="match status" value="1"/>
</dbReference>
<keyword evidence="5" id="KW-0472">Membrane</keyword>
<keyword evidence="1" id="KW-0805">Transcription regulation</keyword>
<evidence type="ECO:0000256" key="4">
    <source>
        <dbReference type="SAM" id="MobiDB-lite"/>
    </source>
</evidence>
<evidence type="ECO:0000259" key="6">
    <source>
        <dbReference type="PROSITE" id="PS50043"/>
    </source>
</evidence>
<evidence type="ECO:0000256" key="5">
    <source>
        <dbReference type="SAM" id="Phobius"/>
    </source>
</evidence>
<dbReference type="Gene3D" id="1.10.10.10">
    <property type="entry name" value="Winged helix-like DNA-binding domain superfamily/Winged helix DNA-binding domain"/>
    <property type="match status" value="1"/>
</dbReference>
<comment type="caution">
    <text evidence="7">The sequence shown here is derived from an EMBL/GenBank/DDBJ whole genome shotgun (WGS) entry which is preliminary data.</text>
</comment>
<feature type="transmembrane region" description="Helical" evidence="5">
    <location>
        <begin position="47"/>
        <end position="66"/>
    </location>
</feature>
<dbReference type="InterPro" id="IPR036388">
    <property type="entry name" value="WH-like_DNA-bd_sf"/>
</dbReference>
<dbReference type="CDD" id="cd06170">
    <property type="entry name" value="LuxR_C_like"/>
    <property type="match status" value="1"/>
</dbReference>
<name>A0AAV5B0Q2_9ACTN</name>
<dbReference type="PANTHER" id="PTHR44688">
    <property type="entry name" value="DNA-BINDING TRANSCRIPTIONAL ACTIVATOR DEVR_DOSR"/>
    <property type="match status" value="1"/>
</dbReference>
<evidence type="ECO:0000313" key="7">
    <source>
        <dbReference type="EMBL" id="GJM54534.1"/>
    </source>
</evidence>
<keyword evidence="3" id="KW-0804">Transcription</keyword>
<keyword evidence="5" id="KW-0812">Transmembrane</keyword>
<dbReference type="InterPro" id="IPR000792">
    <property type="entry name" value="Tscrpt_reg_LuxR_C"/>
</dbReference>
<feature type="transmembrane region" description="Helical" evidence="5">
    <location>
        <begin position="352"/>
        <end position="371"/>
    </location>
</feature>
<feature type="transmembrane region" description="Helical" evidence="5">
    <location>
        <begin position="104"/>
        <end position="127"/>
    </location>
</feature>
<organism evidence="7 8">
    <name type="scientific">Granulimonas faecalis</name>
    <dbReference type="NCBI Taxonomy" id="2894155"/>
    <lineage>
        <taxon>Bacteria</taxon>
        <taxon>Bacillati</taxon>
        <taxon>Actinomycetota</taxon>
        <taxon>Coriobacteriia</taxon>
        <taxon>Coriobacteriales</taxon>
        <taxon>Kribbibacteriaceae</taxon>
        <taxon>Granulimonas</taxon>
    </lineage>
</organism>
<dbReference type="PANTHER" id="PTHR44688:SF16">
    <property type="entry name" value="DNA-BINDING TRANSCRIPTIONAL ACTIVATOR DEVR_DOSR"/>
    <property type="match status" value="1"/>
</dbReference>
<feature type="transmembrane region" description="Helical" evidence="5">
    <location>
        <begin position="207"/>
        <end position="226"/>
    </location>
</feature>
<keyword evidence="8" id="KW-1185">Reference proteome</keyword>
<dbReference type="SMART" id="SM00421">
    <property type="entry name" value="HTH_LUXR"/>
    <property type="match status" value="1"/>
</dbReference>
<feature type="domain" description="HTH luxR-type" evidence="6">
    <location>
        <begin position="411"/>
        <end position="476"/>
    </location>
</feature>
<feature type="transmembrane region" description="Helical" evidence="5">
    <location>
        <begin position="158"/>
        <end position="177"/>
    </location>
</feature>
<reference evidence="7" key="1">
    <citation type="journal article" date="2022" name="Int. J. Syst. Evol. Microbiol.">
        <title>Granulimonas faecalis gen. nov., sp. nov., and Leptogranulimonas caecicola gen. nov., sp. nov., novel lactate-producing Atopobiaceae bacteria isolated from mouse intestines, and an emended description of the family Atopobiaceae.</title>
        <authorList>
            <person name="Morinaga K."/>
            <person name="Kusada H."/>
            <person name="Sakamoto S."/>
            <person name="Murakami T."/>
            <person name="Toyoda A."/>
            <person name="Mori H."/>
            <person name="Meng X.Y."/>
            <person name="Takashino M."/>
            <person name="Murotomi K."/>
            <person name="Tamaki H."/>
        </authorList>
    </citation>
    <scope>NUCLEOTIDE SEQUENCE</scope>
    <source>
        <strain evidence="7">OPF53</strain>
    </source>
</reference>
<feature type="transmembrane region" description="Helical" evidence="5">
    <location>
        <begin position="78"/>
        <end position="98"/>
    </location>
</feature>
<feature type="compositionally biased region" description="Low complexity" evidence="4">
    <location>
        <begin position="474"/>
        <end position="486"/>
    </location>
</feature>
<keyword evidence="2" id="KW-0238">DNA-binding</keyword>
<feature type="transmembrane region" description="Helical" evidence="5">
    <location>
        <begin position="318"/>
        <end position="340"/>
    </location>
</feature>
<keyword evidence="5" id="KW-1133">Transmembrane helix</keyword>
<dbReference type="InterPro" id="IPR016032">
    <property type="entry name" value="Sig_transdc_resp-reg_C-effctor"/>
</dbReference>
<dbReference type="GO" id="GO:0006355">
    <property type="term" value="P:regulation of DNA-templated transcription"/>
    <property type="evidence" value="ECO:0007669"/>
    <property type="project" value="InterPro"/>
</dbReference>
<feature type="transmembrane region" description="Helical" evidence="5">
    <location>
        <begin position="20"/>
        <end position="41"/>
    </location>
</feature>
<feature type="transmembrane region" description="Helical" evidence="5">
    <location>
        <begin position="232"/>
        <end position="253"/>
    </location>
</feature>
<protein>
    <recommendedName>
        <fullName evidence="6">HTH luxR-type domain-containing protein</fullName>
    </recommendedName>
</protein>
<feature type="region of interest" description="Disordered" evidence="4">
    <location>
        <begin position="474"/>
        <end position="495"/>
    </location>
</feature>
<gene>
    <name evidence="7" type="ORF">ATOP_01890</name>
</gene>
<dbReference type="EMBL" id="BQKC01000001">
    <property type="protein sequence ID" value="GJM54534.1"/>
    <property type="molecule type" value="Genomic_DNA"/>
</dbReference>
<feature type="transmembrane region" description="Helical" evidence="5">
    <location>
        <begin position="286"/>
        <end position="306"/>
    </location>
</feature>
<evidence type="ECO:0000256" key="2">
    <source>
        <dbReference type="ARBA" id="ARBA00023125"/>
    </source>
</evidence>
<dbReference type="RefSeq" id="WP_265590470.1">
    <property type="nucleotide sequence ID" value="NZ_BQKC01000001.1"/>
</dbReference>
<evidence type="ECO:0000313" key="8">
    <source>
        <dbReference type="Proteomes" id="UP001055025"/>
    </source>
</evidence>
<sequence>MPHGKVTSADPAPTWDKRAFLCALMVFLYTFVLDDFVLPVSNGLHPLMFEVTTVGGIGFLALIGLLASRRPDVLDNDWFNGCAVTCSLAGAFVALESVGAPGPLYYLGSVLVDVGFEWALVVACLTLGELRLRAICAHAGVAALVAYGGTALMQYLPLAVPLACYGLAGPVAVVVAAPSTRRRLAAAAAAPPLADVSVTRPGVLPSLTNLLFVSIVVLMSAFGYSLGYDAHATMPLFLVVMAVFALVWVAATWRSQDLDLVYKVAGIIVLFGMFVSHPGVGSFAGLQAAALKAGALLVYYVEVVLYAGMAARSRSGGIALVALANAASLLGILLGSEVHGGVQLVATFSENAAYLLTVTIACAFVAFIVLAQRGFSLNRAVAEIEDPAPDGVPVPVVVPAPAVDLRGACAALAEEYGLTPRESEVLGLLVKGYGTARMEEALVISRNTVKTHVRHIYAKLGCHSQQELIDLAEKSSSVASPESPHSFQGDITLEG</sequence>
<evidence type="ECO:0000256" key="3">
    <source>
        <dbReference type="ARBA" id="ARBA00023163"/>
    </source>
</evidence>
<evidence type="ECO:0000256" key="1">
    <source>
        <dbReference type="ARBA" id="ARBA00023015"/>
    </source>
</evidence>
<dbReference type="Proteomes" id="UP001055025">
    <property type="component" value="Unassembled WGS sequence"/>
</dbReference>